<gene>
    <name evidence="3" type="ORF">L596_023777</name>
</gene>
<evidence type="ECO:0000259" key="2">
    <source>
        <dbReference type="PROSITE" id="PS50011"/>
    </source>
</evidence>
<proteinExistence type="predicted"/>
<dbReference type="InterPro" id="IPR017441">
    <property type="entry name" value="Protein_kinase_ATP_BS"/>
</dbReference>
<dbReference type="PROSITE" id="PS50011">
    <property type="entry name" value="PROTEIN_KINASE_DOM"/>
    <property type="match status" value="1"/>
</dbReference>
<dbReference type="InterPro" id="IPR000719">
    <property type="entry name" value="Prot_kinase_dom"/>
</dbReference>
<evidence type="ECO:0000256" key="1">
    <source>
        <dbReference type="PROSITE-ProRule" id="PRU10141"/>
    </source>
</evidence>
<dbReference type="PROSITE" id="PS00107">
    <property type="entry name" value="PROTEIN_KINASE_ATP"/>
    <property type="match status" value="1"/>
</dbReference>
<dbReference type="InterPro" id="IPR011009">
    <property type="entry name" value="Kinase-like_dom_sf"/>
</dbReference>
<evidence type="ECO:0000313" key="4">
    <source>
        <dbReference type="Proteomes" id="UP000298663"/>
    </source>
</evidence>
<accession>A0A4U5MEN5</accession>
<dbReference type="PANTHER" id="PTHR11909">
    <property type="entry name" value="CASEIN KINASE-RELATED"/>
    <property type="match status" value="1"/>
</dbReference>
<reference evidence="3 4" key="1">
    <citation type="journal article" date="2015" name="Genome Biol.">
        <title>Comparative genomics of Steinernema reveals deeply conserved gene regulatory networks.</title>
        <authorList>
            <person name="Dillman A.R."/>
            <person name="Macchietto M."/>
            <person name="Porter C.F."/>
            <person name="Rogers A."/>
            <person name="Williams B."/>
            <person name="Antoshechkin I."/>
            <person name="Lee M.M."/>
            <person name="Goodwin Z."/>
            <person name="Lu X."/>
            <person name="Lewis E.E."/>
            <person name="Goodrich-Blair H."/>
            <person name="Stock S.P."/>
            <person name="Adams B.J."/>
            <person name="Sternberg P.W."/>
            <person name="Mortazavi A."/>
        </authorList>
    </citation>
    <scope>NUCLEOTIDE SEQUENCE [LARGE SCALE GENOMIC DNA]</scope>
    <source>
        <strain evidence="3 4">ALL</strain>
    </source>
</reference>
<dbReference type="SUPFAM" id="SSF56112">
    <property type="entry name" value="Protein kinase-like (PK-like)"/>
    <property type="match status" value="1"/>
</dbReference>
<protein>
    <recommendedName>
        <fullName evidence="2">Protein kinase domain-containing protein</fullName>
    </recommendedName>
</protein>
<keyword evidence="1" id="KW-0067">ATP-binding</keyword>
<name>A0A4U5MEN5_STECR</name>
<dbReference type="Pfam" id="PF00069">
    <property type="entry name" value="Pkinase"/>
    <property type="match status" value="1"/>
</dbReference>
<feature type="binding site" evidence="1">
    <location>
        <position position="62"/>
    </location>
    <ligand>
        <name>ATP</name>
        <dbReference type="ChEBI" id="CHEBI:30616"/>
    </ligand>
</feature>
<dbReference type="GO" id="GO:0005524">
    <property type="term" value="F:ATP binding"/>
    <property type="evidence" value="ECO:0007669"/>
    <property type="project" value="UniProtKB-UniRule"/>
</dbReference>
<dbReference type="GO" id="GO:0004672">
    <property type="term" value="F:protein kinase activity"/>
    <property type="evidence" value="ECO:0007669"/>
    <property type="project" value="InterPro"/>
</dbReference>
<dbReference type="STRING" id="34508.A0A4U5MEN5"/>
<dbReference type="SMART" id="SM00220">
    <property type="entry name" value="S_TKc"/>
    <property type="match status" value="1"/>
</dbReference>
<organism evidence="3 4">
    <name type="scientific">Steinernema carpocapsae</name>
    <name type="common">Entomopathogenic nematode</name>
    <dbReference type="NCBI Taxonomy" id="34508"/>
    <lineage>
        <taxon>Eukaryota</taxon>
        <taxon>Metazoa</taxon>
        <taxon>Ecdysozoa</taxon>
        <taxon>Nematoda</taxon>
        <taxon>Chromadorea</taxon>
        <taxon>Rhabditida</taxon>
        <taxon>Tylenchina</taxon>
        <taxon>Panagrolaimomorpha</taxon>
        <taxon>Strongyloidoidea</taxon>
        <taxon>Steinernematidae</taxon>
        <taxon>Steinernema</taxon>
    </lineage>
</organism>
<dbReference type="AlphaFoldDB" id="A0A4U5MEN5"/>
<sequence>MSPIGFLSSSNRSTSVSDLTPSLCEFTGPDGVLYKLERVIGRGGYGLVYACTTGKGASVALKAAKGSSLVMEAEVLKKVNEKNCRHFCQFLSEGFSQKLKENYIIMDIQGPNFSELRNMIESRRFSLPSSLRATMQMLNAIEELHACGFVSRDIKPSNFVVGAGYPGCRMVRMIDFGIAKKYANANGELLKRRPQGGWRGTGRYCSLANHNKKDQCRRDDVESWFYVACEVMRGRLPWAHISRYERDALMEAKKKVRGKGRDRFFRKLPGYLSKVLPMIDSWEFVTKPEYEAIYAFIDAEMKEQKFDYRAPYDWEGCTVFTGQDTGENTSLSLEDTPSTIISKEK</sequence>
<reference evidence="3 4" key="2">
    <citation type="journal article" date="2019" name="G3 (Bethesda)">
        <title>Hybrid Assembly of the Genome of the Entomopathogenic Nematode Steinernema carpocapsae Identifies the X-Chromosome.</title>
        <authorList>
            <person name="Serra L."/>
            <person name="Macchietto M."/>
            <person name="Macias-Munoz A."/>
            <person name="McGill C.J."/>
            <person name="Rodriguez I.M."/>
            <person name="Rodriguez B."/>
            <person name="Murad R."/>
            <person name="Mortazavi A."/>
        </authorList>
    </citation>
    <scope>NUCLEOTIDE SEQUENCE [LARGE SCALE GENOMIC DNA]</scope>
    <source>
        <strain evidence="3 4">ALL</strain>
    </source>
</reference>
<dbReference type="Proteomes" id="UP000298663">
    <property type="component" value="Unassembled WGS sequence"/>
</dbReference>
<feature type="domain" description="Protein kinase" evidence="2">
    <location>
        <begin position="34"/>
        <end position="297"/>
    </location>
</feature>
<dbReference type="EMBL" id="AZBU02000008">
    <property type="protein sequence ID" value="TKR67660.1"/>
    <property type="molecule type" value="Genomic_DNA"/>
</dbReference>
<dbReference type="Gene3D" id="1.10.510.10">
    <property type="entry name" value="Transferase(Phosphotransferase) domain 1"/>
    <property type="match status" value="1"/>
</dbReference>
<keyword evidence="4" id="KW-1185">Reference proteome</keyword>
<evidence type="ECO:0000313" key="3">
    <source>
        <dbReference type="EMBL" id="TKR67660.1"/>
    </source>
</evidence>
<dbReference type="OrthoDB" id="5979581at2759"/>
<comment type="caution">
    <text evidence="3">The sequence shown here is derived from an EMBL/GenBank/DDBJ whole genome shotgun (WGS) entry which is preliminary data.</text>
</comment>
<keyword evidence="1" id="KW-0547">Nucleotide-binding</keyword>
<dbReference type="InterPro" id="IPR050235">
    <property type="entry name" value="CK1_Ser-Thr_kinase"/>
</dbReference>